<dbReference type="PANTHER" id="PTHR30572:SF4">
    <property type="entry name" value="ABC TRANSPORTER PERMEASE YTRF"/>
    <property type="match status" value="1"/>
</dbReference>
<evidence type="ECO:0000256" key="4">
    <source>
        <dbReference type="ARBA" id="ARBA00022989"/>
    </source>
</evidence>
<dbReference type="Pfam" id="PF02687">
    <property type="entry name" value="FtsX"/>
    <property type="match status" value="2"/>
</dbReference>
<keyword evidence="5 7" id="KW-0472">Membrane</keyword>
<dbReference type="Proteomes" id="UP001597260">
    <property type="component" value="Unassembled WGS sequence"/>
</dbReference>
<feature type="transmembrane region" description="Helical" evidence="7">
    <location>
        <begin position="784"/>
        <end position="808"/>
    </location>
</feature>
<feature type="transmembrane region" description="Helical" evidence="7">
    <location>
        <begin position="692"/>
        <end position="716"/>
    </location>
</feature>
<evidence type="ECO:0000259" key="8">
    <source>
        <dbReference type="Pfam" id="PF02687"/>
    </source>
</evidence>
<name>A0ABW3YA32_9ACTN</name>
<evidence type="ECO:0000313" key="10">
    <source>
        <dbReference type="Proteomes" id="UP001597260"/>
    </source>
</evidence>
<keyword evidence="4 7" id="KW-1133">Transmembrane helix</keyword>
<gene>
    <name evidence="9" type="ORF">ACFQ4H_08850</name>
</gene>
<evidence type="ECO:0000256" key="7">
    <source>
        <dbReference type="SAM" id="Phobius"/>
    </source>
</evidence>
<feature type="transmembrane region" description="Helical" evidence="7">
    <location>
        <begin position="737"/>
        <end position="764"/>
    </location>
</feature>
<feature type="transmembrane region" description="Helical" evidence="7">
    <location>
        <begin position="473"/>
        <end position="493"/>
    </location>
</feature>
<feature type="transmembrane region" description="Helical" evidence="7">
    <location>
        <begin position="395"/>
        <end position="416"/>
    </location>
</feature>
<dbReference type="RefSeq" id="WP_377569106.1">
    <property type="nucleotide sequence ID" value="NZ_JBHTMP010000010.1"/>
</dbReference>
<comment type="caution">
    <text evidence="9">The sequence shown here is derived from an EMBL/GenBank/DDBJ whole genome shotgun (WGS) entry which is preliminary data.</text>
</comment>
<feature type="transmembrane region" description="Helical" evidence="7">
    <location>
        <begin position="257"/>
        <end position="278"/>
    </location>
</feature>
<comment type="similarity">
    <text evidence="6">Belongs to the ABC-4 integral membrane protein family.</text>
</comment>
<keyword evidence="3 7" id="KW-0812">Transmembrane</keyword>
<feature type="transmembrane region" description="Helical" evidence="7">
    <location>
        <begin position="344"/>
        <end position="368"/>
    </location>
</feature>
<evidence type="ECO:0000256" key="3">
    <source>
        <dbReference type="ARBA" id="ARBA00022692"/>
    </source>
</evidence>
<dbReference type="PANTHER" id="PTHR30572">
    <property type="entry name" value="MEMBRANE COMPONENT OF TRANSPORTER-RELATED"/>
    <property type="match status" value="1"/>
</dbReference>
<evidence type="ECO:0000256" key="2">
    <source>
        <dbReference type="ARBA" id="ARBA00022475"/>
    </source>
</evidence>
<comment type="subcellular location">
    <subcellularLocation>
        <location evidence="1">Cell membrane</location>
        <topology evidence="1">Multi-pass membrane protein</topology>
    </subcellularLocation>
</comment>
<feature type="transmembrane region" description="Helical" evidence="7">
    <location>
        <begin position="299"/>
        <end position="324"/>
    </location>
</feature>
<dbReference type="EMBL" id="JBHTMP010000010">
    <property type="protein sequence ID" value="MFD1321196.1"/>
    <property type="molecule type" value="Genomic_DNA"/>
</dbReference>
<organism evidence="9 10">
    <name type="scientific">Micromonospora sonneratiae</name>
    <dbReference type="NCBI Taxonomy" id="1184706"/>
    <lineage>
        <taxon>Bacteria</taxon>
        <taxon>Bacillati</taxon>
        <taxon>Actinomycetota</taxon>
        <taxon>Actinomycetes</taxon>
        <taxon>Micromonosporales</taxon>
        <taxon>Micromonosporaceae</taxon>
        <taxon>Micromonospora</taxon>
    </lineage>
</organism>
<feature type="domain" description="ABC3 transporter permease C-terminal" evidence="8">
    <location>
        <begin position="257"/>
        <end position="374"/>
    </location>
</feature>
<proteinExistence type="inferred from homology"/>
<evidence type="ECO:0000313" key="9">
    <source>
        <dbReference type="EMBL" id="MFD1321196.1"/>
    </source>
</evidence>
<dbReference type="InterPro" id="IPR050250">
    <property type="entry name" value="Macrolide_Exporter_MacB"/>
</dbReference>
<protein>
    <submittedName>
        <fullName evidence="9">FtsX-like permease family protein</fullName>
    </submittedName>
</protein>
<evidence type="ECO:0000256" key="1">
    <source>
        <dbReference type="ARBA" id="ARBA00004651"/>
    </source>
</evidence>
<evidence type="ECO:0000256" key="6">
    <source>
        <dbReference type="ARBA" id="ARBA00038076"/>
    </source>
</evidence>
<reference evidence="10" key="1">
    <citation type="journal article" date="2019" name="Int. J. Syst. Evol. Microbiol.">
        <title>The Global Catalogue of Microorganisms (GCM) 10K type strain sequencing project: providing services to taxonomists for standard genome sequencing and annotation.</title>
        <authorList>
            <consortium name="The Broad Institute Genomics Platform"/>
            <consortium name="The Broad Institute Genome Sequencing Center for Infectious Disease"/>
            <person name="Wu L."/>
            <person name="Ma J."/>
        </authorList>
    </citation>
    <scope>NUCLEOTIDE SEQUENCE [LARGE SCALE GENOMIC DNA]</scope>
    <source>
        <strain evidence="10">JCM 31037</strain>
    </source>
</reference>
<sequence>MLTLSWQTLRARWSAFVGTFVALCLGVCLLATTGLTLASTIGGGPRTPLWYPAADVVVAGTNSVAVTSGSGEDRVTERRVTLASASLPAELPARLAELPGVTGVVVDRRIPVDVEGTAATAAPWSSAGLRPYTLLAGGAPTANDQVVLTGPTDRVPGDHVRLHGPDGARTFTVSGVLTADVPAVYLTDEAAAELAGGRIDAIALVGTGAEPARALAERVRATTTGLRVLTGDARRTAEPNPDSDALAMTASLLGTTAGLAGFVSIFVVAGTFSFAVAQRRREFALLRTSGATPRQVRRLVLGEAMVVGVLASVAGCGLSALTAPPFAHWLAGSGFAPENFTARFILWPLLAAAGVGLLVALLGAWVAARRAARVRPIEALREASVDQRTMTPGRWVFGLLFLVGAAVLLAVMPALGATDGLALILVDAQLALIAAALLAPVLIPVIIRAVAWPLRGCMGTLARSGALTAVRRTAATAAPILVTIGIAASVLAATETLRRAEQTSARDRISATTLAVPAGAAGIADPTVAALGQLPGVRAAVPTRTTEVYVNDGTYPEEFPAMYVGTGVDRVLRLPTVAGSIDDLHGTDTVAVSRSMGWRHGQTVRVWLADGTEVRLRVVAVLADALDLDRTLLLPWQLGAGHGPRTGAEVVYVDGGAAADVALVAGGGGGRVVGVREYLSAGIAEQERTNRLALIAVLGMALLYTGIAIANTLVMATADRSRDLATLRLTGATPGQVLRMIGLEALLVGLVGTVLAGAVAAGMSAGLRAGLADFVSQPQLVVPWAPIGLIVAACLAVTLVASLVPAALAMRTSAARLAGVRD</sequence>
<dbReference type="InterPro" id="IPR003838">
    <property type="entry name" value="ABC3_permease_C"/>
</dbReference>
<feature type="domain" description="ABC3 transporter permease C-terminal" evidence="8">
    <location>
        <begin position="696"/>
        <end position="813"/>
    </location>
</feature>
<accession>A0ABW3YA32</accession>
<feature type="transmembrane region" description="Helical" evidence="7">
    <location>
        <begin position="428"/>
        <end position="452"/>
    </location>
</feature>
<keyword evidence="2" id="KW-1003">Cell membrane</keyword>
<keyword evidence="10" id="KW-1185">Reference proteome</keyword>
<evidence type="ECO:0000256" key="5">
    <source>
        <dbReference type="ARBA" id="ARBA00023136"/>
    </source>
</evidence>